<feature type="transmembrane region" description="Helical" evidence="18">
    <location>
        <begin position="125"/>
        <end position="143"/>
    </location>
</feature>
<comment type="subcellular location">
    <subcellularLocation>
        <location evidence="2">Mitochondrion inner membrane</location>
        <topology evidence="2">Multi-pass membrane protein</topology>
    </subcellularLocation>
</comment>
<keyword evidence="10" id="KW-0249">Electron transport</keyword>
<keyword evidence="8" id="KW-0999">Mitochondrion inner membrane</keyword>
<evidence type="ECO:0000256" key="11">
    <source>
        <dbReference type="ARBA" id="ARBA00022989"/>
    </source>
</evidence>
<keyword evidence="12" id="KW-0520">NAD</keyword>
<evidence type="ECO:0000256" key="16">
    <source>
        <dbReference type="ARBA" id="ARBA00031027"/>
    </source>
</evidence>
<evidence type="ECO:0000256" key="8">
    <source>
        <dbReference type="ARBA" id="ARBA00022792"/>
    </source>
</evidence>
<evidence type="ECO:0000256" key="18">
    <source>
        <dbReference type="SAM" id="Phobius"/>
    </source>
</evidence>
<feature type="transmembrane region" description="Helical" evidence="18">
    <location>
        <begin position="524"/>
        <end position="542"/>
    </location>
</feature>
<evidence type="ECO:0000256" key="1">
    <source>
        <dbReference type="ARBA" id="ARBA00003257"/>
    </source>
</evidence>
<dbReference type="InterPro" id="IPR003945">
    <property type="entry name" value="NU5C-like"/>
</dbReference>
<evidence type="ECO:0000256" key="3">
    <source>
        <dbReference type="ARBA" id="ARBA00012944"/>
    </source>
</evidence>
<feature type="transmembrane region" description="Helical" evidence="18">
    <location>
        <begin position="308"/>
        <end position="330"/>
    </location>
</feature>
<evidence type="ECO:0000256" key="17">
    <source>
        <dbReference type="ARBA" id="ARBA00049551"/>
    </source>
</evidence>
<feature type="transmembrane region" description="Helical" evidence="18">
    <location>
        <begin position="63"/>
        <end position="81"/>
    </location>
</feature>
<geneLocation type="mitochondrion" evidence="21"/>
<feature type="domain" description="NADH:quinone oxidoreductase/Mrp antiporter transmembrane" evidence="19">
    <location>
        <begin position="81"/>
        <end position="353"/>
    </location>
</feature>
<feature type="transmembrane region" description="Helical" evidence="18">
    <location>
        <begin position="457"/>
        <end position="476"/>
    </location>
</feature>
<dbReference type="EMBL" id="KX035176">
    <property type="protein sequence ID" value="AOY39949.1"/>
    <property type="molecule type" value="Genomic_DNA"/>
</dbReference>
<feature type="transmembrane region" description="Helical" evidence="18">
    <location>
        <begin position="428"/>
        <end position="445"/>
    </location>
</feature>
<evidence type="ECO:0000256" key="6">
    <source>
        <dbReference type="ARBA" id="ARBA00022660"/>
    </source>
</evidence>
<evidence type="ECO:0000256" key="2">
    <source>
        <dbReference type="ARBA" id="ARBA00004448"/>
    </source>
</evidence>
<evidence type="ECO:0000256" key="9">
    <source>
        <dbReference type="ARBA" id="ARBA00022967"/>
    </source>
</evidence>
<organism evidence="21">
    <name type="scientific">Curculionidae sp. BMNH 1040049</name>
    <dbReference type="NCBI Taxonomy" id="1903777"/>
    <lineage>
        <taxon>Eukaryota</taxon>
        <taxon>Metazoa</taxon>
        <taxon>Ecdysozoa</taxon>
        <taxon>Arthropoda</taxon>
        <taxon>Hexapoda</taxon>
        <taxon>Insecta</taxon>
        <taxon>Pterygota</taxon>
        <taxon>Neoptera</taxon>
        <taxon>Endopterygota</taxon>
        <taxon>Coleoptera</taxon>
        <taxon>Polyphaga</taxon>
        <taxon>Cucujiformia</taxon>
        <taxon>Curculionidae</taxon>
    </lineage>
</organism>
<keyword evidence="6" id="KW-0679">Respiratory chain</keyword>
<dbReference type="Pfam" id="PF00361">
    <property type="entry name" value="Proton_antipo_M"/>
    <property type="match status" value="1"/>
</dbReference>
<gene>
    <name evidence="21" type="primary">nad5</name>
</gene>
<feature type="transmembrane region" description="Helical" evidence="18">
    <location>
        <begin position="401"/>
        <end position="422"/>
    </location>
</feature>
<keyword evidence="13" id="KW-0830">Ubiquinone</keyword>
<dbReference type="GO" id="GO:0015990">
    <property type="term" value="P:electron transport coupled proton transport"/>
    <property type="evidence" value="ECO:0007669"/>
    <property type="project" value="TreeGrafter"/>
</dbReference>
<evidence type="ECO:0000256" key="7">
    <source>
        <dbReference type="ARBA" id="ARBA00022692"/>
    </source>
</evidence>
<reference evidence="21" key="1">
    <citation type="submission" date="2016-04" db="EMBL/GenBank/DDBJ databases">
        <title>Mitochondria of Scolytid beetles.</title>
        <authorList>
            <person name="Miller K."/>
            <person name="Linard B."/>
            <person name="Vogler A.P."/>
        </authorList>
    </citation>
    <scope>NUCLEOTIDE SEQUENCE</scope>
</reference>
<evidence type="ECO:0000256" key="15">
    <source>
        <dbReference type="ARBA" id="ARBA00023136"/>
    </source>
</evidence>
<keyword evidence="5" id="KW-0813">Transport</keyword>
<proteinExistence type="predicted"/>
<keyword evidence="14 21" id="KW-0496">Mitochondrion</keyword>
<feature type="transmembrane region" description="Helical" evidence="18">
    <location>
        <begin position="241"/>
        <end position="259"/>
    </location>
</feature>
<evidence type="ECO:0000259" key="19">
    <source>
        <dbReference type="Pfam" id="PF00361"/>
    </source>
</evidence>
<evidence type="ECO:0000256" key="12">
    <source>
        <dbReference type="ARBA" id="ARBA00023027"/>
    </source>
</evidence>
<feature type="transmembrane region" description="Helical" evidence="18">
    <location>
        <begin position="155"/>
        <end position="175"/>
    </location>
</feature>
<feature type="transmembrane region" description="Helical" evidence="18">
    <location>
        <begin position="87"/>
        <end position="104"/>
    </location>
</feature>
<feature type="transmembrane region" description="Helical" evidence="18">
    <location>
        <begin position="265"/>
        <end position="287"/>
    </location>
</feature>
<evidence type="ECO:0000256" key="13">
    <source>
        <dbReference type="ARBA" id="ARBA00023075"/>
    </source>
</evidence>
<evidence type="ECO:0000256" key="14">
    <source>
        <dbReference type="ARBA" id="ARBA00023128"/>
    </source>
</evidence>
<dbReference type="PANTHER" id="PTHR42829:SF2">
    <property type="entry name" value="NADH-UBIQUINONE OXIDOREDUCTASE CHAIN 5"/>
    <property type="match status" value="1"/>
</dbReference>
<keyword evidence="7 18" id="KW-0812">Transmembrane</keyword>
<accession>A0A343A5X0</accession>
<keyword evidence="11 18" id="KW-1133">Transmembrane helix</keyword>
<comment type="catalytic activity">
    <reaction evidence="17">
        <text>a ubiquinone + NADH + 5 H(+)(in) = a ubiquinol + NAD(+) + 4 H(+)(out)</text>
        <dbReference type="Rhea" id="RHEA:29091"/>
        <dbReference type="Rhea" id="RHEA-COMP:9565"/>
        <dbReference type="Rhea" id="RHEA-COMP:9566"/>
        <dbReference type="ChEBI" id="CHEBI:15378"/>
        <dbReference type="ChEBI" id="CHEBI:16389"/>
        <dbReference type="ChEBI" id="CHEBI:17976"/>
        <dbReference type="ChEBI" id="CHEBI:57540"/>
        <dbReference type="ChEBI" id="CHEBI:57945"/>
        <dbReference type="EC" id="7.1.1.2"/>
    </reaction>
</comment>
<evidence type="ECO:0000259" key="20">
    <source>
        <dbReference type="Pfam" id="PF06455"/>
    </source>
</evidence>
<feature type="transmembrane region" description="Helical" evidence="18">
    <location>
        <begin position="350"/>
        <end position="372"/>
    </location>
</feature>
<feature type="domain" description="NADH dehydrogenase subunit 5 C-terminal" evidence="20">
    <location>
        <begin position="362"/>
        <end position="541"/>
    </location>
</feature>
<dbReference type="InterPro" id="IPR010934">
    <property type="entry name" value="NADH_DH_su5_C"/>
</dbReference>
<dbReference type="AlphaFoldDB" id="A0A343A5X0"/>
<dbReference type="GO" id="GO:0008137">
    <property type="term" value="F:NADH dehydrogenase (ubiquinone) activity"/>
    <property type="evidence" value="ECO:0007669"/>
    <property type="project" value="UniProtKB-EC"/>
</dbReference>
<feature type="transmembrane region" description="Helical" evidence="18">
    <location>
        <begin position="496"/>
        <end position="517"/>
    </location>
</feature>
<dbReference type="GO" id="GO:0005743">
    <property type="term" value="C:mitochondrial inner membrane"/>
    <property type="evidence" value="ECO:0007669"/>
    <property type="project" value="UniProtKB-SubCell"/>
</dbReference>
<comment type="function">
    <text evidence="1">Core subunit of the mitochondrial membrane respiratory chain NADH dehydrogenase (Complex I) that is believed to belong to the minimal assembly required for catalysis. Complex I functions in the transfer of electrons from NADH to the respiratory chain. The immediate electron acceptor for the enzyme is believed to be ubiquinone.</text>
</comment>
<dbReference type="EC" id="7.1.1.2" evidence="3"/>
<keyword evidence="9" id="KW-1278">Translocase</keyword>
<keyword evidence="15 18" id="KW-0472">Membrane</keyword>
<dbReference type="GO" id="GO:0042773">
    <property type="term" value="P:ATP synthesis coupled electron transport"/>
    <property type="evidence" value="ECO:0007669"/>
    <property type="project" value="InterPro"/>
</dbReference>
<feature type="transmembrane region" description="Helical" evidence="18">
    <location>
        <begin position="187"/>
        <end position="206"/>
    </location>
</feature>
<evidence type="ECO:0000256" key="4">
    <source>
        <dbReference type="ARBA" id="ARBA00021096"/>
    </source>
</evidence>
<dbReference type="PRINTS" id="PR01434">
    <property type="entry name" value="NADHDHGNASE5"/>
</dbReference>
<dbReference type="Pfam" id="PF06455">
    <property type="entry name" value="NADH5_C"/>
    <property type="match status" value="1"/>
</dbReference>
<feature type="transmembrane region" description="Helical" evidence="18">
    <location>
        <begin position="212"/>
        <end position="234"/>
    </location>
</feature>
<evidence type="ECO:0000256" key="10">
    <source>
        <dbReference type="ARBA" id="ARBA00022982"/>
    </source>
</evidence>
<name>A0A343A5X0_9CUCU</name>
<evidence type="ECO:0000313" key="21">
    <source>
        <dbReference type="EMBL" id="AOY39949.1"/>
    </source>
</evidence>
<evidence type="ECO:0000256" key="5">
    <source>
        <dbReference type="ARBA" id="ARBA00022448"/>
    </source>
</evidence>
<protein>
    <recommendedName>
        <fullName evidence="4">NADH-ubiquinone oxidoreductase chain 5</fullName>
        <ecNumber evidence="3">7.1.1.2</ecNumber>
    </recommendedName>
    <alternativeName>
        <fullName evidence="16">NADH dehydrogenase subunit 5</fullName>
    </alternativeName>
</protein>
<sequence>MKLNELSFIIEFLMFDFNCSFFFFLSYLDWMSSMFISFVFFIVSMILNYSKDYMKFESNLDRFILLMVMFVFSMFMLVIGMSLVSILVGWDGLGLVSYALVIYYQNFKAFNSGMLTALSNRIGDSAILLSISYMSVCGGWEFYFLDISESNELLLYMLILAAFTKSAQIPFSSWLPAAMAAPTPVSSLVHSSTLVTAGVYLVIRLVDQMSSSLLDLLLVFSLLTMFMSGACANFEYDLKKIVALSTLSQLGMMFVILSLGNFNLAFFHLLIHALFKALLFMCAGLIIHSMKGSQDIRLMGGLLNMIPLTMTCMMISNFALCGLFFISGFYSKDLLVESLSMSIVSWMVYFMFYLSVGLTVSYSIRLVGWLYFNNFYSYSMVNLSDFHNIYMLSSMMKMASLVIFMGSLLSWGMFDIPFFIFLPSLMKLLTILVISLGVILGILLNNQIFWDKMKILIVYYIGMFLGNMWNMAQISSSFNVKNLIFSLSAYKSLDNGWFEVFARLGYLGFINFVFFNISGYLKMLFKASLIFYLILTMLVILYI</sequence>
<dbReference type="GO" id="GO:0003954">
    <property type="term" value="F:NADH dehydrogenase activity"/>
    <property type="evidence" value="ECO:0007669"/>
    <property type="project" value="TreeGrafter"/>
</dbReference>
<dbReference type="InterPro" id="IPR001750">
    <property type="entry name" value="ND/Mrp_TM"/>
</dbReference>
<dbReference type="PANTHER" id="PTHR42829">
    <property type="entry name" value="NADH-UBIQUINONE OXIDOREDUCTASE CHAIN 5"/>
    <property type="match status" value="1"/>
</dbReference>